<proteinExistence type="predicted"/>
<feature type="region of interest" description="Disordered" evidence="1">
    <location>
        <begin position="49"/>
        <end position="94"/>
    </location>
</feature>
<accession>A0A9P8UC85</accession>
<feature type="compositionally biased region" description="Basic and acidic residues" evidence="1">
    <location>
        <begin position="252"/>
        <end position="271"/>
    </location>
</feature>
<reference evidence="2" key="1">
    <citation type="journal article" date="2021" name="Nat. Commun.">
        <title>Genetic determinants of endophytism in the Arabidopsis root mycobiome.</title>
        <authorList>
            <person name="Mesny F."/>
            <person name="Miyauchi S."/>
            <person name="Thiergart T."/>
            <person name="Pickel B."/>
            <person name="Atanasova L."/>
            <person name="Karlsson M."/>
            <person name="Huettel B."/>
            <person name="Barry K.W."/>
            <person name="Haridas S."/>
            <person name="Chen C."/>
            <person name="Bauer D."/>
            <person name="Andreopoulos W."/>
            <person name="Pangilinan J."/>
            <person name="LaButti K."/>
            <person name="Riley R."/>
            <person name="Lipzen A."/>
            <person name="Clum A."/>
            <person name="Drula E."/>
            <person name="Henrissat B."/>
            <person name="Kohler A."/>
            <person name="Grigoriev I.V."/>
            <person name="Martin F.M."/>
            <person name="Hacquard S."/>
        </authorList>
    </citation>
    <scope>NUCLEOTIDE SEQUENCE</scope>
    <source>
        <strain evidence="2">MPI-SDFR-AT-0073</strain>
    </source>
</reference>
<dbReference type="Proteomes" id="UP000758603">
    <property type="component" value="Unassembled WGS sequence"/>
</dbReference>
<evidence type="ECO:0000313" key="2">
    <source>
        <dbReference type="EMBL" id="KAH6646401.1"/>
    </source>
</evidence>
<evidence type="ECO:0000313" key="3">
    <source>
        <dbReference type="Proteomes" id="UP000758603"/>
    </source>
</evidence>
<protein>
    <submittedName>
        <fullName evidence="2">Uncharacterized protein</fullName>
    </submittedName>
</protein>
<dbReference type="EMBL" id="JAGPXC010000010">
    <property type="protein sequence ID" value="KAH6646401.1"/>
    <property type="molecule type" value="Genomic_DNA"/>
</dbReference>
<name>A0A9P8UC85_9PEZI</name>
<organism evidence="2 3">
    <name type="scientific">Truncatella angustata</name>
    <dbReference type="NCBI Taxonomy" id="152316"/>
    <lineage>
        <taxon>Eukaryota</taxon>
        <taxon>Fungi</taxon>
        <taxon>Dikarya</taxon>
        <taxon>Ascomycota</taxon>
        <taxon>Pezizomycotina</taxon>
        <taxon>Sordariomycetes</taxon>
        <taxon>Xylariomycetidae</taxon>
        <taxon>Amphisphaeriales</taxon>
        <taxon>Sporocadaceae</taxon>
        <taxon>Truncatella</taxon>
    </lineage>
</organism>
<feature type="region of interest" description="Disordered" evidence="1">
    <location>
        <begin position="208"/>
        <end position="293"/>
    </location>
</feature>
<dbReference type="AlphaFoldDB" id="A0A9P8UC85"/>
<keyword evidence="3" id="KW-1185">Reference proteome</keyword>
<feature type="compositionally biased region" description="Basic and acidic residues" evidence="1">
    <location>
        <begin position="232"/>
        <end position="244"/>
    </location>
</feature>
<evidence type="ECO:0000256" key="1">
    <source>
        <dbReference type="SAM" id="MobiDB-lite"/>
    </source>
</evidence>
<dbReference type="GeneID" id="70137222"/>
<comment type="caution">
    <text evidence="2">The sequence shown here is derived from an EMBL/GenBank/DDBJ whole genome shotgun (WGS) entry which is preliminary data.</text>
</comment>
<gene>
    <name evidence="2" type="ORF">BKA67DRAFT_664240</name>
</gene>
<sequence>MDYCQALCYPLFFFYPRPDHPKTEPVYRGPLVHCLPHDLVIESPPVPNNDMSLDGPAETGIYPQEVLPYTSRDSSRGRSRRPRQPITPDNAANKWAEAQKLAENLREMKKSGFMAGTRSHYPRGMSVETDHVYDISGNNDDYYTTKLGHDHKSFMSGGRGPSSKTDNESFASVDSNDVVIGISQQYNLSRPPSPSSHVSNIAETRLDDAFTTSDNTDSDSDDDSKHSLTITEPDKETAHRKMVDGSDTADVLIERESHSQLSVNRDEKSNSERSVSSIATLEPDPDSFKEGAK</sequence>
<dbReference type="RefSeq" id="XP_045952915.1">
    <property type="nucleotide sequence ID" value="XM_046108331.1"/>
</dbReference>